<feature type="compositionally biased region" description="Low complexity" evidence="1">
    <location>
        <begin position="77"/>
        <end position="99"/>
    </location>
</feature>
<accession>A0A517Z219</accession>
<protein>
    <submittedName>
        <fullName evidence="2">Uncharacterized protein</fullName>
    </submittedName>
</protein>
<dbReference type="KEGG" id="mri:Mal4_08170"/>
<evidence type="ECO:0000313" key="3">
    <source>
        <dbReference type="Proteomes" id="UP000320496"/>
    </source>
</evidence>
<name>A0A517Z219_9PLAN</name>
<gene>
    <name evidence="2" type="ORF">Mal4_08170</name>
</gene>
<reference evidence="2 3" key="1">
    <citation type="submission" date="2019-02" db="EMBL/GenBank/DDBJ databases">
        <title>Deep-cultivation of Planctomycetes and their phenomic and genomic characterization uncovers novel biology.</title>
        <authorList>
            <person name="Wiegand S."/>
            <person name="Jogler M."/>
            <person name="Boedeker C."/>
            <person name="Pinto D."/>
            <person name="Vollmers J."/>
            <person name="Rivas-Marin E."/>
            <person name="Kohn T."/>
            <person name="Peeters S.H."/>
            <person name="Heuer A."/>
            <person name="Rast P."/>
            <person name="Oberbeckmann S."/>
            <person name="Bunk B."/>
            <person name="Jeske O."/>
            <person name="Meyerdierks A."/>
            <person name="Storesund J.E."/>
            <person name="Kallscheuer N."/>
            <person name="Luecker S."/>
            <person name="Lage O.M."/>
            <person name="Pohl T."/>
            <person name="Merkel B.J."/>
            <person name="Hornburger P."/>
            <person name="Mueller R.-W."/>
            <person name="Bruemmer F."/>
            <person name="Labrenz M."/>
            <person name="Spormann A.M."/>
            <person name="Op den Camp H."/>
            <person name="Overmann J."/>
            <person name="Amann R."/>
            <person name="Jetten M.S.M."/>
            <person name="Mascher T."/>
            <person name="Medema M.H."/>
            <person name="Devos D.P."/>
            <person name="Kaster A.-K."/>
            <person name="Ovreas L."/>
            <person name="Rohde M."/>
            <person name="Galperin M.Y."/>
            <person name="Jogler C."/>
        </authorList>
    </citation>
    <scope>NUCLEOTIDE SEQUENCE [LARGE SCALE GENOMIC DNA]</scope>
    <source>
        <strain evidence="2 3">Mal4</strain>
    </source>
</reference>
<sequence>MFAWFAALQKMNVDWRDHMLCPAYNVRLSRAAAFGSGLSLLILLAAAQTQAGDIQLVDATGDAWVMTVTPRLAQAEAAPVAPSAPDDATAPLALDDATAPPAPGVAPPAAPVEEGPVAEGSMTVQPLDGVSRVMVNGMTYEQAYASIPYRRHEYLANPSYRHEAAMELLFGQMRPTTIHKQQAARWVHEPELTPYRPYIPAKFDYWTVPRPVIGLPYWYGGGLW</sequence>
<dbReference type="Proteomes" id="UP000320496">
    <property type="component" value="Chromosome"/>
</dbReference>
<evidence type="ECO:0000313" key="2">
    <source>
        <dbReference type="EMBL" id="QDU36530.1"/>
    </source>
</evidence>
<dbReference type="EMBL" id="CP036275">
    <property type="protein sequence ID" value="QDU36530.1"/>
    <property type="molecule type" value="Genomic_DNA"/>
</dbReference>
<evidence type="ECO:0000256" key="1">
    <source>
        <dbReference type="SAM" id="MobiDB-lite"/>
    </source>
</evidence>
<feature type="region of interest" description="Disordered" evidence="1">
    <location>
        <begin position="77"/>
        <end position="116"/>
    </location>
</feature>
<proteinExistence type="predicted"/>
<feature type="compositionally biased region" description="Pro residues" evidence="1">
    <location>
        <begin position="100"/>
        <end position="110"/>
    </location>
</feature>
<organism evidence="2 3">
    <name type="scientific">Maioricimonas rarisocia</name>
    <dbReference type="NCBI Taxonomy" id="2528026"/>
    <lineage>
        <taxon>Bacteria</taxon>
        <taxon>Pseudomonadati</taxon>
        <taxon>Planctomycetota</taxon>
        <taxon>Planctomycetia</taxon>
        <taxon>Planctomycetales</taxon>
        <taxon>Planctomycetaceae</taxon>
        <taxon>Maioricimonas</taxon>
    </lineage>
</organism>
<dbReference type="AlphaFoldDB" id="A0A517Z219"/>
<keyword evidence="3" id="KW-1185">Reference proteome</keyword>